<evidence type="ECO:0000256" key="2">
    <source>
        <dbReference type="ARBA" id="ARBA00002681"/>
    </source>
</evidence>
<keyword evidence="10" id="KW-1185">Reference proteome</keyword>
<dbReference type="GO" id="GO:0017057">
    <property type="term" value="F:6-phosphogluconolactonase activity"/>
    <property type="evidence" value="ECO:0007669"/>
    <property type="project" value="UniProtKB-UniRule"/>
</dbReference>
<dbReference type="SUPFAM" id="SSF100950">
    <property type="entry name" value="NagB/RpiA/CoA transferase-like"/>
    <property type="match status" value="1"/>
</dbReference>
<feature type="domain" description="Glucosamine/galactosamine-6-phosphate isomerase" evidence="8">
    <location>
        <begin position="21"/>
        <end position="247"/>
    </location>
</feature>
<evidence type="ECO:0000256" key="3">
    <source>
        <dbReference type="ARBA" id="ARBA00004961"/>
    </source>
</evidence>
<dbReference type="Gene3D" id="3.40.50.1360">
    <property type="match status" value="1"/>
</dbReference>
<dbReference type="GO" id="GO:0006098">
    <property type="term" value="P:pentose-phosphate shunt"/>
    <property type="evidence" value="ECO:0007669"/>
    <property type="project" value="UniProtKB-UniPathway"/>
</dbReference>
<dbReference type="PANTHER" id="PTHR11054:SF0">
    <property type="entry name" value="6-PHOSPHOGLUCONOLACTONASE"/>
    <property type="match status" value="1"/>
</dbReference>
<sequence>MAHTPAQARTGDRPELLVHADGDELSAAVAARLLMRIADVQATRGAASVVLTGGRTGIGVLRQVYDMCTHSAVDWSRVNVFWSDERFVDRAHPERNEQQAREALLDHVPVDPERIYAMEASGGRFGTDVEAAAAAYRDILAAHSQDAGRPLFDVCLLGVGEEGHIGSLFPHTHAAAEWEAGAVGVRDCPKPPATRVTLTLASICRADEVWLITDGAAKADAVATALTTRDSQALPAAGACGRTRTLWFVDEKAASRVEHQ</sequence>
<organism evidence="9 10">
    <name type="scientific">Haloechinothrix alba</name>
    <dbReference type="NCBI Taxonomy" id="664784"/>
    <lineage>
        <taxon>Bacteria</taxon>
        <taxon>Bacillati</taxon>
        <taxon>Actinomycetota</taxon>
        <taxon>Actinomycetes</taxon>
        <taxon>Pseudonocardiales</taxon>
        <taxon>Pseudonocardiaceae</taxon>
        <taxon>Haloechinothrix</taxon>
    </lineage>
</organism>
<dbReference type="OrthoDB" id="9810967at2"/>
<evidence type="ECO:0000256" key="6">
    <source>
        <dbReference type="ARBA" id="ARBA00020337"/>
    </source>
</evidence>
<dbReference type="RefSeq" id="WP_089302046.1">
    <property type="nucleotide sequence ID" value="NZ_FZNW01000013.1"/>
</dbReference>
<accession>A0A238Y2V1</accession>
<gene>
    <name evidence="7" type="primary">pgl</name>
    <name evidence="9" type="ORF">SAMN06265360_11395</name>
</gene>
<dbReference type="EC" id="3.1.1.31" evidence="5 7"/>
<comment type="function">
    <text evidence="2 7">Hydrolysis of 6-phosphogluconolactone to 6-phosphogluconate.</text>
</comment>
<name>A0A238Y2V1_9PSEU</name>
<reference evidence="9 10" key="1">
    <citation type="submission" date="2017-06" db="EMBL/GenBank/DDBJ databases">
        <authorList>
            <person name="Kim H.J."/>
            <person name="Triplett B.A."/>
        </authorList>
    </citation>
    <scope>NUCLEOTIDE SEQUENCE [LARGE SCALE GENOMIC DNA]</scope>
    <source>
        <strain evidence="9 10">DSM 45207</strain>
    </source>
</reference>
<dbReference type="Proteomes" id="UP000198348">
    <property type="component" value="Unassembled WGS sequence"/>
</dbReference>
<evidence type="ECO:0000256" key="7">
    <source>
        <dbReference type="RuleBase" id="RU365095"/>
    </source>
</evidence>
<keyword evidence="7" id="KW-0378">Hydrolase</keyword>
<dbReference type="GO" id="GO:0005975">
    <property type="term" value="P:carbohydrate metabolic process"/>
    <property type="evidence" value="ECO:0007669"/>
    <property type="project" value="UniProtKB-UniRule"/>
</dbReference>
<protein>
    <recommendedName>
        <fullName evidence="6 7">6-phosphogluconolactonase</fullName>
        <shortName evidence="7">6PGL</shortName>
        <ecNumber evidence="5 7">3.1.1.31</ecNumber>
    </recommendedName>
</protein>
<evidence type="ECO:0000259" key="8">
    <source>
        <dbReference type="Pfam" id="PF01182"/>
    </source>
</evidence>
<comment type="similarity">
    <text evidence="4 7">Belongs to the glucosamine/galactosamine-6-phosphate isomerase family. 6-phosphogluconolactonase subfamily.</text>
</comment>
<dbReference type="PANTHER" id="PTHR11054">
    <property type="entry name" value="6-PHOSPHOGLUCONOLACTONASE"/>
    <property type="match status" value="1"/>
</dbReference>
<comment type="catalytic activity">
    <reaction evidence="1 7">
        <text>6-phospho-D-glucono-1,5-lactone + H2O = 6-phospho-D-gluconate + H(+)</text>
        <dbReference type="Rhea" id="RHEA:12556"/>
        <dbReference type="ChEBI" id="CHEBI:15377"/>
        <dbReference type="ChEBI" id="CHEBI:15378"/>
        <dbReference type="ChEBI" id="CHEBI:57955"/>
        <dbReference type="ChEBI" id="CHEBI:58759"/>
        <dbReference type="EC" id="3.1.1.31"/>
    </reaction>
</comment>
<dbReference type="CDD" id="cd01400">
    <property type="entry name" value="6PGL"/>
    <property type="match status" value="1"/>
</dbReference>
<dbReference type="InterPro" id="IPR037171">
    <property type="entry name" value="NagB/RpiA_transferase-like"/>
</dbReference>
<dbReference type="InterPro" id="IPR005900">
    <property type="entry name" value="6-phosphogluconolactonase_DevB"/>
</dbReference>
<dbReference type="InterPro" id="IPR039104">
    <property type="entry name" value="6PGL"/>
</dbReference>
<comment type="pathway">
    <text evidence="3 7">Carbohydrate degradation; pentose phosphate pathway; D-ribulose 5-phosphate from D-glucose 6-phosphate (oxidative stage): step 2/3.</text>
</comment>
<dbReference type="EMBL" id="FZNW01000013">
    <property type="protein sequence ID" value="SNR65616.1"/>
    <property type="molecule type" value="Genomic_DNA"/>
</dbReference>
<dbReference type="UniPathway" id="UPA00115">
    <property type="reaction ID" value="UER00409"/>
</dbReference>
<evidence type="ECO:0000256" key="5">
    <source>
        <dbReference type="ARBA" id="ARBA00013198"/>
    </source>
</evidence>
<evidence type="ECO:0000313" key="10">
    <source>
        <dbReference type="Proteomes" id="UP000198348"/>
    </source>
</evidence>
<evidence type="ECO:0000256" key="4">
    <source>
        <dbReference type="ARBA" id="ARBA00010662"/>
    </source>
</evidence>
<proteinExistence type="inferred from homology"/>
<evidence type="ECO:0000256" key="1">
    <source>
        <dbReference type="ARBA" id="ARBA00000832"/>
    </source>
</evidence>
<dbReference type="Pfam" id="PF01182">
    <property type="entry name" value="Glucosamine_iso"/>
    <property type="match status" value="1"/>
</dbReference>
<dbReference type="AlphaFoldDB" id="A0A238Y2V1"/>
<dbReference type="NCBIfam" id="TIGR01198">
    <property type="entry name" value="pgl"/>
    <property type="match status" value="1"/>
</dbReference>
<evidence type="ECO:0000313" key="9">
    <source>
        <dbReference type="EMBL" id="SNR65616.1"/>
    </source>
</evidence>
<dbReference type="InterPro" id="IPR006148">
    <property type="entry name" value="Glc/Gal-6P_isomerase"/>
</dbReference>